<dbReference type="OrthoDB" id="5620at2759"/>
<comment type="similarity">
    <text evidence="2">Belongs to the TMEM14 family.</text>
</comment>
<comment type="subcellular location">
    <subcellularLocation>
        <location evidence="1">Membrane</location>
    </subcellularLocation>
</comment>
<evidence type="ECO:0008006" key="9">
    <source>
        <dbReference type="Google" id="ProtNLM"/>
    </source>
</evidence>
<dbReference type="InterPro" id="IPR005349">
    <property type="entry name" value="TMEM14"/>
</dbReference>
<evidence type="ECO:0000313" key="8">
    <source>
        <dbReference type="Proteomes" id="UP000186922"/>
    </source>
</evidence>
<evidence type="ECO:0000256" key="2">
    <source>
        <dbReference type="ARBA" id="ARBA00007590"/>
    </source>
</evidence>
<dbReference type="Proteomes" id="UP000186922">
    <property type="component" value="Unassembled WGS sequence"/>
</dbReference>
<feature type="transmembrane region" description="Helical" evidence="6">
    <location>
        <begin position="15"/>
        <end position="33"/>
    </location>
</feature>
<evidence type="ECO:0000256" key="6">
    <source>
        <dbReference type="SAM" id="Phobius"/>
    </source>
</evidence>
<dbReference type="EMBL" id="BDGG01000008">
    <property type="protein sequence ID" value="GAV02717.1"/>
    <property type="molecule type" value="Genomic_DNA"/>
</dbReference>
<evidence type="ECO:0000256" key="1">
    <source>
        <dbReference type="ARBA" id="ARBA00004370"/>
    </source>
</evidence>
<accession>A0A1D1VM99</accession>
<evidence type="ECO:0000256" key="5">
    <source>
        <dbReference type="ARBA" id="ARBA00023136"/>
    </source>
</evidence>
<dbReference type="PANTHER" id="PTHR12668">
    <property type="entry name" value="TRANSMEMBRANE PROTEIN 14, 15"/>
    <property type="match status" value="1"/>
</dbReference>
<reference evidence="7 8" key="1">
    <citation type="journal article" date="2016" name="Nat. Commun.">
        <title>Extremotolerant tardigrade genome and improved radiotolerance of human cultured cells by tardigrade-unique protein.</title>
        <authorList>
            <person name="Hashimoto T."/>
            <person name="Horikawa D.D."/>
            <person name="Saito Y."/>
            <person name="Kuwahara H."/>
            <person name="Kozuka-Hata H."/>
            <person name="Shin-I T."/>
            <person name="Minakuchi Y."/>
            <person name="Ohishi K."/>
            <person name="Motoyama A."/>
            <person name="Aizu T."/>
            <person name="Enomoto A."/>
            <person name="Kondo K."/>
            <person name="Tanaka S."/>
            <person name="Hara Y."/>
            <person name="Koshikawa S."/>
            <person name="Sagara H."/>
            <person name="Miura T."/>
            <person name="Yokobori S."/>
            <person name="Miyagawa K."/>
            <person name="Suzuki Y."/>
            <person name="Kubo T."/>
            <person name="Oyama M."/>
            <person name="Kohara Y."/>
            <person name="Fujiyama A."/>
            <person name="Arakawa K."/>
            <person name="Katayama T."/>
            <person name="Toyoda A."/>
            <person name="Kunieda T."/>
        </authorList>
    </citation>
    <scope>NUCLEOTIDE SEQUENCE [LARGE SCALE GENOMIC DNA]</scope>
    <source>
        <strain evidence="7 8">YOKOZUNA-1</strain>
    </source>
</reference>
<keyword evidence="3 6" id="KW-0812">Transmembrane</keyword>
<proteinExistence type="inferred from homology"/>
<dbReference type="InterPro" id="IPR044890">
    <property type="entry name" value="TMEM14_sf"/>
</dbReference>
<dbReference type="AlphaFoldDB" id="A0A1D1VM99"/>
<name>A0A1D1VM99_RAMVA</name>
<keyword evidence="5 6" id="KW-0472">Membrane</keyword>
<evidence type="ECO:0000256" key="3">
    <source>
        <dbReference type="ARBA" id="ARBA00022692"/>
    </source>
</evidence>
<evidence type="ECO:0000256" key="4">
    <source>
        <dbReference type="ARBA" id="ARBA00022989"/>
    </source>
</evidence>
<organism evidence="7 8">
    <name type="scientific">Ramazzottius varieornatus</name>
    <name type="common">Water bear</name>
    <name type="synonym">Tardigrade</name>
    <dbReference type="NCBI Taxonomy" id="947166"/>
    <lineage>
        <taxon>Eukaryota</taxon>
        <taxon>Metazoa</taxon>
        <taxon>Ecdysozoa</taxon>
        <taxon>Tardigrada</taxon>
        <taxon>Eutardigrada</taxon>
        <taxon>Parachela</taxon>
        <taxon>Hypsibioidea</taxon>
        <taxon>Ramazzottiidae</taxon>
        <taxon>Ramazzottius</taxon>
    </lineage>
</organism>
<dbReference type="Gene3D" id="1.10.10.1740">
    <property type="entry name" value="Transmembrane protein 14-like"/>
    <property type="match status" value="1"/>
</dbReference>
<sequence length="113" mass="11784">MSVMHQILHPSQPDYLGYLYAAAVAAGGAAGYAKAGSVQSLGMGLLFGGILGVGAYMVSQNRNNVLLSTLASGALAAVMGNRFLKTGSFMPAGMVASMSALMLLRYGQQYFRR</sequence>
<dbReference type="Pfam" id="PF03647">
    <property type="entry name" value="Tmemb_14"/>
    <property type="match status" value="1"/>
</dbReference>
<feature type="transmembrane region" description="Helical" evidence="6">
    <location>
        <begin position="89"/>
        <end position="107"/>
    </location>
</feature>
<evidence type="ECO:0000313" key="7">
    <source>
        <dbReference type="EMBL" id="GAV02717.1"/>
    </source>
</evidence>
<keyword evidence="8" id="KW-1185">Reference proteome</keyword>
<comment type="caution">
    <text evidence="7">The sequence shown here is derived from an EMBL/GenBank/DDBJ whole genome shotgun (WGS) entry which is preliminary data.</text>
</comment>
<feature type="transmembrane region" description="Helical" evidence="6">
    <location>
        <begin position="39"/>
        <end position="58"/>
    </location>
</feature>
<dbReference type="GO" id="GO:0031966">
    <property type="term" value="C:mitochondrial membrane"/>
    <property type="evidence" value="ECO:0007669"/>
    <property type="project" value="TreeGrafter"/>
</dbReference>
<gene>
    <name evidence="7" type="primary">RvY_13247-1</name>
    <name evidence="7" type="synonym">RvY_13247.1</name>
    <name evidence="7" type="ORF">RvY_13247</name>
</gene>
<dbReference type="GO" id="GO:0070453">
    <property type="term" value="P:regulation of heme biosynthetic process"/>
    <property type="evidence" value="ECO:0007669"/>
    <property type="project" value="TreeGrafter"/>
</dbReference>
<keyword evidence="4 6" id="KW-1133">Transmembrane helix</keyword>
<protein>
    <recommendedName>
        <fullName evidence="9">Transmembrane protein 14C</fullName>
    </recommendedName>
</protein>
<dbReference type="PANTHER" id="PTHR12668:SF43">
    <property type="entry name" value="TRANSMEMBRANE PROTEIN 14 HOMOLOG"/>
    <property type="match status" value="1"/>
</dbReference>